<comment type="caution">
    <text evidence="3">The sequence shown here is derived from an EMBL/GenBank/DDBJ whole genome shotgun (WGS) entry which is preliminary data.</text>
</comment>
<protein>
    <recommendedName>
        <fullName evidence="2">Prolyl 4-hydroxylase alpha subunit Fe(2+) 2OG dioxygenase domain-containing protein</fullName>
    </recommendedName>
</protein>
<feature type="domain" description="Prolyl 4-hydroxylase alpha subunit Fe(2+) 2OG dioxygenase" evidence="2">
    <location>
        <begin position="161"/>
        <end position="244"/>
    </location>
</feature>
<reference evidence="3 4" key="1">
    <citation type="submission" date="2020-07" db="EMBL/GenBank/DDBJ databases">
        <title>Metarhizium humberi genome.</title>
        <authorList>
            <person name="Lysoe E."/>
        </authorList>
    </citation>
    <scope>NUCLEOTIDE SEQUENCE [LARGE SCALE GENOMIC DNA]</scope>
    <source>
        <strain evidence="3 4">ESALQ1638</strain>
    </source>
</reference>
<name>A0A9P8M5R7_9HYPO</name>
<evidence type="ECO:0000256" key="1">
    <source>
        <dbReference type="SAM" id="MobiDB-lite"/>
    </source>
</evidence>
<dbReference type="InterPro" id="IPR044862">
    <property type="entry name" value="Pro_4_hyd_alph_FE2OG_OXY"/>
</dbReference>
<accession>A0A9P8M5R7</accession>
<dbReference type="AlphaFoldDB" id="A0A9P8M5R7"/>
<dbReference type="Proteomes" id="UP000764110">
    <property type="component" value="Unassembled WGS sequence"/>
</dbReference>
<feature type="region of interest" description="Disordered" evidence="1">
    <location>
        <begin position="1"/>
        <end position="33"/>
    </location>
</feature>
<organism evidence="3 4">
    <name type="scientific">Metarhizium humberi</name>
    <dbReference type="NCBI Taxonomy" id="2596975"/>
    <lineage>
        <taxon>Eukaryota</taxon>
        <taxon>Fungi</taxon>
        <taxon>Dikarya</taxon>
        <taxon>Ascomycota</taxon>
        <taxon>Pezizomycotina</taxon>
        <taxon>Sordariomycetes</taxon>
        <taxon>Hypocreomycetidae</taxon>
        <taxon>Hypocreales</taxon>
        <taxon>Clavicipitaceae</taxon>
        <taxon>Metarhizium</taxon>
    </lineage>
</organism>
<dbReference type="PANTHER" id="PTHR33099:SF7">
    <property type="entry name" value="MYND-TYPE DOMAIN-CONTAINING PROTEIN"/>
    <property type="match status" value="1"/>
</dbReference>
<dbReference type="PANTHER" id="PTHR33099">
    <property type="entry name" value="FE2OG DIOXYGENASE DOMAIN-CONTAINING PROTEIN"/>
    <property type="match status" value="1"/>
</dbReference>
<keyword evidence="4" id="KW-1185">Reference proteome</keyword>
<gene>
    <name evidence="3" type="ORF">MHUMG1_08114</name>
</gene>
<sequence length="601" mass="67857">MISDQESAAAMVPAAENNSARPSAVVETPEGNNPGVDGYDVGLMDDLLSALSSIKAPGSFASFGVLPQPPPAGLFVDDVGDITMPLSEVQARQLIAKARQAPYGKGSATIIDTAVRNTWELDSGQFRFQSPHWPGFMRHLCAQVALNLGINAPITAQIYKMLIYEKGAMFKAHTDTEKIPGMFGTLVICLPSAHQGGEVVLKHCGQRKVFKTSEAPQSFASWYSDVSHEVLPVTSGFRWVLTYNLALNLTGPGPSAGLQQFETGALRRTLKRWLSEPKGSRETNCVYHVLDHDYTEANISLKALKTRDLAQVHALKEISGELAVDVFLALLEKEEMGSCEHDPYEDRYDGFRRYNRSYYDDDDDGYDDYNDDESGYHHLEEVFETKYAVKTLVDLQGRVVATRLRLDEQDILQEDCFEDLEAEEEYEGYMGNSILFILSQFTLYSVDFHDYCSHEWFFRTPYVEFRAPWPPNWDWDNDLLDPAETKAHGHIYLDSDSVSEFAAFWPPRRAGQLMIPLLYGPEECDPIIQFISDEYFIMTVRTDLDIVANRIRIRNPEATNIPDVFHFVGIRDRQLDKCDTNDKFDSWLIGSNKRQAGRNGE</sequence>
<dbReference type="Gene3D" id="2.60.120.620">
    <property type="entry name" value="q2cbj1_9rhob like domain"/>
    <property type="match status" value="1"/>
</dbReference>
<dbReference type="Pfam" id="PF13640">
    <property type="entry name" value="2OG-FeII_Oxy_3"/>
    <property type="match status" value="1"/>
</dbReference>
<proteinExistence type="predicted"/>
<evidence type="ECO:0000259" key="2">
    <source>
        <dbReference type="Pfam" id="PF13640"/>
    </source>
</evidence>
<evidence type="ECO:0000313" key="3">
    <source>
        <dbReference type="EMBL" id="KAH0594275.1"/>
    </source>
</evidence>
<dbReference type="EMBL" id="JACEFI010000017">
    <property type="protein sequence ID" value="KAH0594275.1"/>
    <property type="molecule type" value="Genomic_DNA"/>
</dbReference>
<evidence type="ECO:0000313" key="4">
    <source>
        <dbReference type="Proteomes" id="UP000764110"/>
    </source>
</evidence>